<dbReference type="GO" id="GO:0005789">
    <property type="term" value="C:endoplasmic reticulum membrane"/>
    <property type="evidence" value="ECO:0007669"/>
    <property type="project" value="UniProtKB-SubCell"/>
</dbReference>
<keyword evidence="9 12" id="KW-0175">Coiled coil</keyword>
<evidence type="ECO:0000313" key="13">
    <source>
        <dbReference type="EMBL" id="KAF5950072.1"/>
    </source>
</evidence>
<dbReference type="AlphaFoldDB" id="A0A7J7HAV6"/>
<dbReference type="PANTHER" id="PTHR12701:SF56">
    <property type="entry name" value="ENDOPLASMIC RETICULUM TRANSMEMBRANE PROTEIN"/>
    <property type="match status" value="1"/>
</dbReference>
<keyword evidence="11" id="KW-0931">ER-Golgi transport</keyword>
<evidence type="ECO:0000313" key="14">
    <source>
        <dbReference type="Proteomes" id="UP000593564"/>
    </source>
</evidence>
<keyword evidence="3 11" id="KW-0813">Transport</keyword>
<comment type="function">
    <text evidence="11">May play a role in anterograde transport of membrane proteins from the endoplasmic reticulum to the Golgi.</text>
</comment>
<protein>
    <recommendedName>
        <fullName evidence="11">Endoplasmic reticulum transmembrane protein</fullName>
    </recommendedName>
</protein>
<comment type="caution">
    <text evidence="13">The sequence shown here is derived from an EMBL/GenBank/DDBJ whole genome shotgun (WGS) entry which is preliminary data.</text>
</comment>
<dbReference type="Gene3D" id="1.20.5.110">
    <property type="match status" value="1"/>
</dbReference>
<keyword evidence="4 11" id="KW-0812">Transmembrane</keyword>
<evidence type="ECO:0000256" key="6">
    <source>
        <dbReference type="ARBA" id="ARBA00022824"/>
    </source>
</evidence>
<dbReference type="InterPro" id="IPR008417">
    <property type="entry name" value="BAP29/BAP31"/>
</dbReference>
<dbReference type="GO" id="GO:0006886">
    <property type="term" value="P:intracellular protein transport"/>
    <property type="evidence" value="ECO:0007669"/>
    <property type="project" value="UniProtKB-UniRule"/>
</dbReference>
<dbReference type="PANTHER" id="PTHR12701">
    <property type="entry name" value="BCR-ASSOCIATED PROTEIN, BAP"/>
    <property type="match status" value="1"/>
</dbReference>
<keyword evidence="8 11" id="KW-1133">Transmembrane helix</keyword>
<evidence type="ECO:0000256" key="11">
    <source>
        <dbReference type="RuleBase" id="RU367026"/>
    </source>
</evidence>
<accession>A0A7J7HAV6</accession>
<feature type="transmembrane region" description="Helical" evidence="11">
    <location>
        <begin position="81"/>
        <end position="102"/>
    </location>
</feature>
<evidence type="ECO:0000256" key="8">
    <source>
        <dbReference type="ARBA" id="ARBA00022989"/>
    </source>
</evidence>
<dbReference type="GO" id="GO:0006888">
    <property type="term" value="P:endoplasmic reticulum to Golgi vesicle-mediated transport"/>
    <property type="evidence" value="ECO:0007669"/>
    <property type="project" value="UniProtKB-UniRule"/>
</dbReference>
<feature type="transmembrane region" description="Helical" evidence="11">
    <location>
        <begin position="43"/>
        <end position="61"/>
    </location>
</feature>
<reference evidence="13 14" key="2">
    <citation type="submission" date="2020-07" db="EMBL/GenBank/DDBJ databases">
        <title>Genome assembly of wild tea tree DASZ reveals pedigree and selection history of tea varieties.</title>
        <authorList>
            <person name="Zhang W."/>
        </authorList>
    </citation>
    <scope>NUCLEOTIDE SEQUENCE [LARGE SCALE GENOMIC DNA]</scope>
    <source>
        <strain evidence="14">cv. G240</strain>
        <tissue evidence="13">Leaf</tissue>
    </source>
</reference>
<keyword evidence="6 11" id="KW-0256">Endoplasmic reticulum</keyword>
<dbReference type="FunFam" id="1.20.5.110:FF:000011">
    <property type="entry name" value="B-cell receptor-associated protein 29"/>
    <property type="match status" value="1"/>
</dbReference>
<evidence type="ECO:0000256" key="3">
    <source>
        <dbReference type="ARBA" id="ARBA00022448"/>
    </source>
</evidence>
<dbReference type="EMBL" id="JACBKZ010000005">
    <property type="protein sequence ID" value="KAF5950072.1"/>
    <property type="molecule type" value="Genomic_DNA"/>
</dbReference>
<evidence type="ECO:0000256" key="5">
    <source>
        <dbReference type="ARBA" id="ARBA00022703"/>
    </source>
</evidence>
<keyword evidence="14" id="KW-1185">Reference proteome</keyword>
<organism evidence="13 14">
    <name type="scientific">Camellia sinensis</name>
    <name type="common">Tea plant</name>
    <name type="synonym">Thea sinensis</name>
    <dbReference type="NCBI Taxonomy" id="4442"/>
    <lineage>
        <taxon>Eukaryota</taxon>
        <taxon>Viridiplantae</taxon>
        <taxon>Streptophyta</taxon>
        <taxon>Embryophyta</taxon>
        <taxon>Tracheophyta</taxon>
        <taxon>Spermatophyta</taxon>
        <taxon>Magnoliopsida</taxon>
        <taxon>eudicotyledons</taxon>
        <taxon>Gunneridae</taxon>
        <taxon>Pentapetalae</taxon>
        <taxon>asterids</taxon>
        <taxon>Ericales</taxon>
        <taxon>Theaceae</taxon>
        <taxon>Camellia</taxon>
    </lineage>
</organism>
<feature type="transmembrane region" description="Helical" evidence="11">
    <location>
        <begin position="6"/>
        <end position="22"/>
    </location>
</feature>
<evidence type="ECO:0000256" key="2">
    <source>
        <dbReference type="ARBA" id="ARBA00007956"/>
    </source>
</evidence>
<reference evidence="14" key="1">
    <citation type="journal article" date="2020" name="Nat. Commun.">
        <title>Genome assembly of wild tea tree DASZ reveals pedigree and selection history of tea varieties.</title>
        <authorList>
            <person name="Zhang W."/>
            <person name="Zhang Y."/>
            <person name="Qiu H."/>
            <person name="Guo Y."/>
            <person name="Wan H."/>
            <person name="Zhang X."/>
            <person name="Scossa F."/>
            <person name="Alseekh S."/>
            <person name="Zhang Q."/>
            <person name="Wang P."/>
            <person name="Xu L."/>
            <person name="Schmidt M.H."/>
            <person name="Jia X."/>
            <person name="Li D."/>
            <person name="Zhu A."/>
            <person name="Guo F."/>
            <person name="Chen W."/>
            <person name="Ni D."/>
            <person name="Usadel B."/>
            <person name="Fernie A.R."/>
            <person name="Wen W."/>
        </authorList>
    </citation>
    <scope>NUCLEOTIDE SEQUENCE [LARGE SCALE GENOMIC DNA]</scope>
    <source>
        <strain evidence="14">cv. G240</strain>
    </source>
</reference>
<gene>
    <name evidence="13" type="ORF">HYC85_012065</name>
</gene>
<keyword evidence="7 11" id="KW-0653">Protein transport</keyword>
<comment type="similarity">
    <text evidence="2 11">Belongs to the BCAP29/BCAP31 family.</text>
</comment>
<keyword evidence="5" id="KW-0053">Apoptosis</keyword>
<sequence length="285" mass="32246">MIELLFPAILGEMAVILILLFKTPLRKLVIMALDRLKRGTGPLVVKTVAGVIFVFMSITVYSVTEIQSRPIDSLNPTDQIILARHMLEASLMGFLLFLLLMIDRLHHYIRELRLLRKTMEAAKKQNRANEDGKSEELKVLGEEVSRLKTHIKQLETKHEIKEKEVKSAEANVLALKSQSEGFLVEYDRLLEENQNLRNQLQSIDQSLSHSDTKKNISSVVLSLRACHARSERTATSRPSSFSPFHLQKPFAVLVGNALVQPIITGSWKDYGFLVLVSLLQIVPQN</sequence>
<keyword evidence="10 11" id="KW-0472">Membrane</keyword>
<evidence type="ECO:0000256" key="9">
    <source>
        <dbReference type="ARBA" id="ARBA00023054"/>
    </source>
</evidence>
<comment type="subcellular location">
    <subcellularLocation>
        <location evidence="1 11">Endoplasmic reticulum membrane</location>
        <topology evidence="1 11">Multi-pass membrane protein</topology>
    </subcellularLocation>
</comment>
<evidence type="ECO:0000256" key="1">
    <source>
        <dbReference type="ARBA" id="ARBA00004477"/>
    </source>
</evidence>
<evidence type="ECO:0000256" key="7">
    <source>
        <dbReference type="ARBA" id="ARBA00022927"/>
    </source>
</evidence>
<name>A0A7J7HAV6_CAMSI</name>
<proteinExistence type="inferred from homology"/>
<dbReference type="GO" id="GO:0070973">
    <property type="term" value="P:protein localization to endoplasmic reticulum exit site"/>
    <property type="evidence" value="ECO:0007669"/>
    <property type="project" value="UniProtKB-UniRule"/>
</dbReference>
<dbReference type="Proteomes" id="UP000593564">
    <property type="component" value="Unassembled WGS sequence"/>
</dbReference>
<evidence type="ECO:0000256" key="12">
    <source>
        <dbReference type="SAM" id="Coils"/>
    </source>
</evidence>
<evidence type="ECO:0000256" key="10">
    <source>
        <dbReference type="ARBA" id="ARBA00023136"/>
    </source>
</evidence>
<evidence type="ECO:0000256" key="4">
    <source>
        <dbReference type="ARBA" id="ARBA00022692"/>
    </source>
</evidence>
<feature type="coiled-coil region" evidence="12">
    <location>
        <begin position="105"/>
        <end position="206"/>
    </location>
</feature>